<keyword evidence="8 13" id="KW-0812">Transmembrane</keyword>
<evidence type="ECO:0000256" key="8">
    <source>
        <dbReference type="ARBA" id="ARBA00022692"/>
    </source>
</evidence>
<keyword evidence="11" id="KW-0333">Golgi apparatus</keyword>
<dbReference type="InterPro" id="IPR047664">
    <property type="entry name" value="SWEET"/>
</dbReference>
<keyword evidence="6" id="KW-1003">Cell membrane</keyword>
<evidence type="ECO:0000256" key="12">
    <source>
        <dbReference type="ARBA" id="ARBA00023136"/>
    </source>
</evidence>
<evidence type="ECO:0000256" key="2">
    <source>
        <dbReference type="ARBA" id="ARBA00004653"/>
    </source>
</evidence>
<evidence type="ECO:0000256" key="4">
    <source>
        <dbReference type="ARBA" id="ARBA00021741"/>
    </source>
</evidence>
<keyword evidence="10 13" id="KW-1133">Transmembrane helix</keyword>
<dbReference type="GO" id="GO:0005886">
    <property type="term" value="C:plasma membrane"/>
    <property type="evidence" value="ECO:0007669"/>
    <property type="project" value="UniProtKB-SubCell"/>
</dbReference>
<accession>A0A1V9Z767</accession>
<evidence type="ECO:0000256" key="3">
    <source>
        <dbReference type="ARBA" id="ARBA00007809"/>
    </source>
</evidence>
<feature type="transmembrane region" description="Helical" evidence="13">
    <location>
        <begin position="168"/>
        <end position="192"/>
    </location>
</feature>
<proteinExistence type="inferred from homology"/>
<keyword evidence="12 13" id="KW-0472">Membrane</keyword>
<dbReference type="Proteomes" id="UP000243217">
    <property type="component" value="Unassembled WGS sequence"/>
</dbReference>
<evidence type="ECO:0000256" key="7">
    <source>
        <dbReference type="ARBA" id="ARBA00022597"/>
    </source>
</evidence>
<dbReference type="EMBL" id="JNBS01002239">
    <property type="protein sequence ID" value="OQR93680.1"/>
    <property type="molecule type" value="Genomic_DNA"/>
</dbReference>
<dbReference type="OrthoDB" id="409725at2759"/>
<keyword evidence="9" id="KW-0677">Repeat</keyword>
<evidence type="ECO:0000313" key="14">
    <source>
        <dbReference type="EMBL" id="OQR93680.1"/>
    </source>
</evidence>
<evidence type="ECO:0000256" key="10">
    <source>
        <dbReference type="ARBA" id="ARBA00022989"/>
    </source>
</evidence>
<comment type="caution">
    <text evidence="14">The sequence shown here is derived from an EMBL/GenBank/DDBJ whole genome shotgun (WGS) entry which is preliminary data.</text>
</comment>
<sequence length="229" mass="25293">MTAKMLEETGDWSALCMSFGRVLVPYLAVLTSFLFAIAPYPDVRRIRIAKSTLQYPFAPFFFYLMQCITFLLYAYVTSNPLLATTMTIGSALGSYYVGVYYTYTKYKMLAHRYFLCGACLYLVLLHGAIVKSTAEAKTLIGVPGNVVMVLTGVSPLTKMPDIIRRNDASPLPVGMSIMNVVAGAIWTIYGIMLSDIVVIFPNVITTIVGIIQVSLILIYGTPPQEKHIV</sequence>
<dbReference type="Gene3D" id="1.20.1280.290">
    <property type="match status" value="2"/>
</dbReference>
<reference evidence="14 15" key="1">
    <citation type="journal article" date="2014" name="Genome Biol. Evol.">
        <title>The secreted proteins of Achlya hypogyna and Thraustotheca clavata identify the ancestral oomycete secretome and reveal gene acquisitions by horizontal gene transfer.</title>
        <authorList>
            <person name="Misner I."/>
            <person name="Blouin N."/>
            <person name="Leonard G."/>
            <person name="Richards T.A."/>
            <person name="Lane C.E."/>
        </authorList>
    </citation>
    <scope>NUCLEOTIDE SEQUENCE [LARGE SCALE GENOMIC DNA]</scope>
    <source>
        <strain evidence="14 15">ATCC 34112</strain>
    </source>
</reference>
<dbReference type="InterPro" id="IPR004316">
    <property type="entry name" value="SWEET_rpt"/>
</dbReference>
<dbReference type="GO" id="GO:0000139">
    <property type="term" value="C:Golgi membrane"/>
    <property type="evidence" value="ECO:0007669"/>
    <property type="project" value="UniProtKB-SubCell"/>
</dbReference>
<keyword evidence="5" id="KW-0813">Transport</keyword>
<dbReference type="PANTHER" id="PTHR10791">
    <property type="entry name" value="RAG1-ACTIVATING PROTEIN 1"/>
    <property type="match status" value="1"/>
</dbReference>
<evidence type="ECO:0000256" key="13">
    <source>
        <dbReference type="SAM" id="Phobius"/>
    </source>
</evidence>
<feature type="transmembrane region" description="Helical" evidence="13">
    <location>
        <begin position="57"/>
        <end position="75"/>
    </location>
</feature>
<gene>
    <name evidence="14" type="ORF">THRCLA_08382</name>
</gene>
<dbReference type="AlphaFoldDB" id="A0A1V9Z767"/>
<dbReference type="FunFam" id="1.20.1280.290:FF:000004">
    <property type="entry name" value="Sugar transporter SWEET"/>
    <property type="match status" value="1"/>
</dbReference>
<evidence type="ECO:0000256" key="5">
    <source>
        <dbReference type="ARBA" id="ARBA00022448"/>
    </source>
</evidence>
<protein>
    <recommendedName>
        <fullName evidence="4">Sugar transporter SWEET1</fullName>
    </recommendedName>
</protein>
<feature type="transmembrane region" description="Helical" evidence="13">
    <location>
        <begin position="12"/>
        <end position="37"/>
    </location>
</feature>
<dbReference type="PANTHER" id="PTHR10791:SF30">
    <property type="entry name" value="SUGAR TRANSPORTER SWEET1"/>
    <property type="match status" value="1"/>
</dbReference>
<organism evidence="14 15">
    <name type="scientific">Thraustotheca clavata</name>
    <dbReference type="NCBI Taxonomy" id="74557"/>
    <lineage>
        <taxon>Eukaryota</taxon>
        <taxon>Sar</taxon>
        <taxon>Stramenopiles</taxon>
        <taxon>Oomycota</taxon>
        <taxon>Saprolegniomycetes</taxon>
        <taxon>Saprolegniales</taxon>
        <taxon>Achlyaceae</taxon>
        <taxon>Thraustotheca</taxon>
    </lineage>
</organism>
<evidence type="ECO:0000256" key="11">
    <source>
        <dbReference type="ARBA" id="ARBA00023034"/>
    </source>
</evidence>
<evidence type="ECO:0000256" key="9">
    <source>
        <dbReference type="ARBA" id="ARBA00022737"/>
    </source>
</evidence>
<feature type="transmembrane region" description="Helical" evidence="13">
    <location>
        <begin position="136"/>
        <end position="156"/>
    </location>
</feature>
<evidence type="ECO:0000313" key="15">
    <source>
        <dbReference type="Proteomes" id="UP000243217"/>
    </source>
</evidence>
<comment type="subcellular location">
    <subcellularLocation>
        <location evidence="1">Cell membrane</location>
        <topology evidence="1">Multi-pass membrane protein</topology>
    </subcellularLocation>
    <subcellularLocation>
        <location evidence="2">Golgi apparatus membrane</location>
        <topology evidence="2">Multi-pass membrane protein</topology>
    </subcellularLocation>
</comment>
<keyword evidence="15" id="KW-1185">Reference proteome</keyword>
<comment type="similarity">
    <text evidence="3">Belongs to the SWEET sugar transporter family.</text>
</comment>
<dbReference type="GO" id="GO:0051119">
    <property type="term" value="F:sugar transmembrane transporter activity"/>
    <property type="evidence" value="ECO:0007669"/>
    <property type="project" value="InterPro"/>
</dbReference>
<dbReference type="STRING" id="74557.A0A1V9Z767"/>
<feature type="transmembrane region" description="Helical" evidence="13">
    <location>
        <begin position="113"/>
        <end position="130"/>
    </location>
</feature>
<name>A0A1V9Z767_9STRA</name>
<feature type="transmembrane region" description="Helical" evidence="13">
    <location>
        <begin position="81"/>
        <end position="101"/>
    </location>
</feature>
<dbReference type="Pfam" id="PF03083">
    <property type="entry name" value="MtN3_slv"/>
    <property type="match status" value="2"/>
</dbReference>
<keyword evidence="7" id="KW-0762">Sugar transport</keyword>
<evidence type="ECO:0000256" key="6">
    <source>
        <dbReference type="ARBA" id="ARBA00022475"/>
    </source>
</evidence>
<feature type="transmembrane region" description="Helical" evidence="13">
    <location>
        <begin position="198"/>
        <end position="219"/>
    </location>
</feature>
<evidence type="ECO:0000256" key="1">
    <source>
        <dbReference type="ARBA" id="ARBA00004651"/>
    </source>
</evidence>